<dbReference type="InterPro" id="IPR032466">
    <property type="entry name" value="Metal_Hydrolase"/>
</dbReference>
<evidence type="ECO:0000256" key="2">
    <source>
        <dbReference type="ARBA" id="ARBA00022723"/>
    </source>
</evidence>
<proteinExistence type="inferred from homology"/>
<evidence type="ECO:0000256" key="6">
    <source>
        <dbReference type="PIRSR" id="PIRSR038994-1"/>
    </source>
</evidence>
<dbReference type="SUPFAM" id="SSF51338">
    <property type="entry name" value="Composite domain of metallo-dependent hydrolases"/>
    <property type="match status" value="1"/>
</dbReference>
<feature type="binding site" evidence="7">
    <location>
        <position position="130"/>
    </location>
    <ligand>
        <name>Zn(2+)</name>
        <dbReference type="ChEBI" id="CHEBI:29105"/>
    </ligand>
</feature>
<dbReference type="Gene3D" id="3.20.20.140">
    <property type="entry name" value="Metal-dependent hydrolases"/>
    <property type="match status" value="1"/>
</dbReference>
<organism evidence="9 10">
    <name type="scientific">Marinilabilia rubra</name>
    <dbReference type="NCBI Taxonomy" id="2162893"/>
    <lineage>
        <taxon>Bacteria</taxon>
        <taxon>Pseudomonadati</taxon>
        <taxon>Bacteroidota</taxon>
        <taxon>Bacteroidia</taxon>
        <taxon>Marinilabiliales</taxon>
        <taxon>Marinilabiliaceae</taxon>
        <taxon>Marinilabilia</taxon>
    </lineage>
</organism>
<comment type="cofactor">
    <cofactor evidence="7">
        <name>a divalent metal cation</name>
        <dbReference type="ChEBI" id="CHEBI:60240"/>
    </cofactor>
    <text evidence="7">Binds 1 divalent metal cation per subunit.</text>
</comment>
<keyword evidence="2 7" id="KW-0479">Metal-binding</keyword>
<protein>
    <submittedName>
        <fullName evidence="9">N-acetylglucosamine-6-phosphate deacetylase</fullName>
    </submittedName>
</protein>
<keyword evidence="4 5" id="KW-0119">Carbohydrate metabolism</keyword>
<dbReference type="InterPro" id="IPR011059">
    <property type="entry name" value="Metal-dep_hydrolase_composite"/>
</dbReference>
<dbReference type="OrthoDB" id="9776488at2"/>
<feature type="active site" description="Proton donor/acceptor" evidence="6">
    <location>
        <position position="273"/>
    </location>
</feature>
<gene>
    <name evidence="9" type="primary">nagA</name>
    <name evidence="9" type="ORF">DDZ16_09385</name>
</gene>
<dbReference type="GO" id="GO:0006046">
    <property type="term" value="P:N-acetylglucosamine catabolic process"/>
    <property type="evidence" value="ECO:0007669"/>
    <property type="project" value="TreeGrafter"/>
</dbReference>
<comment type="caution">
    <text evidence="9">The sequence shown here is derived from an EMBL/GenBank/DDBJ whole genome shotgun (WGS) entry which is preliminary data.</text>
</comment>
<dbReference type="Pfam" id="PF01979">
    <property type="entry name" value="Amidohydro_1"/>
    <property type="match status" value="1"/>
</dbReference>
<evidence type="ECO:0000313" key="9">
    <source>
        <dbReference type="EMBL" id="PWD99648.1"/>
    </source>
</evidence>
<dbReference type="AlphaFoldDB" id="A0A2U2B9A2"/>
<sequence length="380" mass="41029">MLPAFILKNGRIFDGRSFLSQGFSVVIRPPHIIAVTPHPPTHLPSVDLKGKVIAPGYIDLQVNGGGGKYASLDPSEKSFRQILDAHIKHGTTSMLLTITSSATDTRREALETIRKMMATDQSSLAGVHLEGPFLNPSKKGAHHEPWLQPPSPELLKQIIDEGMDVVRAMTVSPELFTSGNLDILLETGWILSAGHSTASYETAMSFFDHGGQMATHLFNTMPPLSGREPGIITAIFEHQGARAGVIADGHHVHPAAIRLAHKIMGERLFLVSDATFLGQKDGAVYFGPTTFKMKDGICYNQEGKLAGSSISMAQAVQYCITQAGIPETDVLRMATFTPASVIGATDMIGRLGKGMLANIVVLGEDWLPEKVYLEGQEIGR</sequence>
<dbReference type="EMBL" id="QEWP01000006">
    <property type="protein sequence ID" value="PWD99648.1"/>
    <property type="molecule type" value="Genomic_DNA"/>
</dbReference>
<keyword evidence="3 5" id="KW-0378">Hydrolase</keyword>
<evidence type="ECO:0000256" key="7">
    <source>
        <dbReference type="PIRSR" id="PIRSR038994-3"/>
    </source>
</evidence>
<dbReference type="GO" id="GO:0046872">
    <property type="term" value="F:metal ion binding"/>
    <property type="evidence" value="ECO:0007669"/>
    <property type="project" value="UniProtKB-KW"/>
</dbReference>
<evidence type="ECO:0000313" key="10">
    <source>
        <dbReference type="Proteomes" id="UP000244956"/>
    </source>
</evidence>
<dbReference type="GO" id="GO:0008448">
    <property type="term" value="F:N-acetylglucosamine-6-phosphate deacetylase activity"/>
    <property type="evidence" value="ECO:0007669"/>
    <property type="project" value="InterPro"/>
</dbReference>
<evidence type="ECO:0000256" key="1">
    <source>
        <dbReference type="ARBA" id="ARBA00010716"/>
    </source>
</evidence>
<dbReference type="PIRSF" id="PIRSF038994">
    <property type="entry name" value="NagA"/>
    <property type="match status" value="1"/>
</dbReference>
<dbReference type="RefSeq" id="WP_109264187.1">
    <property type="nucleotide sequence ID" value="NZ_QEWP01000006.1"/>
</dbReference>
<dbReference type="InterPro" id="IPR006680">
    <property type="entry name" value="Amidohydro-rel"/>
</dbReference>
<evidence type="ECO:0000259" key="8">
    <source>
        <dbReference type="Pfam" id="PF01979"/>
    </source>
</evidence>
<evidence type="ECO:0000256" key="3">
    <source>
        <dbReference type="ARBA" id="ARBA00022801"/>
    </source>
</evidence>
<keyword evidence="10" id="KW-1185">Reference proteome</keyword>
<dbReference type="PANTHER" id="PTHR11113">
    <property type="entry name" value="N-ACETYLGLUCOSAMINE-6-PHOSPHATE DEACETYLASE"/>
    <property type="match status" value="1"/>
</dbReference>
<accession>A0A2U2B9A2</accession>
<evidence type="ECO:0000256" key="5">
    <source>
        <dbReference type="PIRNR" id="PIRNR038994"/>
    </source>
</evidence>
<dbReference type="NCBIfam" id="TIGR00221">
    <property type="entry name" value="nagA"/>
    <property type="match status" value="1"/>
</dbReference>
<reference evidence="9 10" key="1">
    <citation type="submission" date="2018-05" db="EMBL/GenBank/DDBJ databases">
        <title>Marinilabilia rubrum sp. nov., isolated from saltern sediment.</title>
        <authorList>
            <person name="Zhang R."/>
        </authorList>
    </citation>
    <scope>NUCLEOTIDE SEQUENCE [LARGE SCALE GENOMIC DNA]</scope>
    <source>
        <strain evidence="9 10">WTE16</strain>
    </source>
</reference>
<name>A0A2U2B9A2_9BACT</name>
<dbReference type="Gene3D" id="2.30.40.10">
    <property type="entry name" value="Urease, subunit C, domain 1"/>
    <property type="match status" value="1"/>
</dbReference>
<feature type="domain" description="Amidohydrolase-related" evidence="8">
    <location>
        <begin position="53"/>
        <end position="362"/>
    </location>
</feature>
<feature type="binding site" evidence="7">
    <location>
        <position position="216"/>
    </location>
    <ligand>
        <name>Zn(2+)</name>
        <dbReference type="ChEBI" id="CHEBI:29105"/>
    </ligand>
</feature>
<evidence type="ECO:0000256" key="4">
    <source>
        <dbReference type="ARBA" id="ARBA00023277"/>
    </source>
</evidence>
<feature type="binding site" evidence="7">
    <location>
        <position position="195"/>
    </location>
    <ligand>
        <name>Zn(2+)</name>
        <dbReference type="ChEBI" id="CHEBI:29105"/>
    </ligand>
</feature>
<dbReference type="Proteomes" id="UP000244956">
    <property type="component" value="Unassembled WGS sequence"/>
</dbReference>
<comment type="similarity">
    <text evidence="1 5">Belongs to the metallo-dependent hydrolases superfamily. NagA family.</text>
</comment>
<dbReference type="PANTHER" id="PTHR11113:SF14">
    <property type="entry name" value="N-ACETYLGLUCOSAMINE-6-PHOSPHATE DEACETYLASE"/>
    <property type="match status" value="1"/>
</dbReference>
<dbReference type="SUPFAM" id="SSF51556">
    <property type="entry name" value="Metallo-dependent hydrolases"/>
    <property type="match status" value="1"/>
</dbReference>
<dbReference type="InterPro" id="IPR003764">
    <property type="entry name" value="GlcNAc_6-P_deAcase"/>
</dbReference>